<dbReference type="EMBL" id="JJRY01000003">
    <property type="protein sequence ID" value="KEF39614.1"/>
    <property type="molecule type" value="Genomic_DNA"/>
</dbReference>
<organism evidence="2 3">
    <name type="scientific">Schinkia azotoformans MEV2011</name>
    <dbReference type="NCBI Taxonomy" id="1348973"/>
    <lineage>
        <taxon>Bacteria</taxon>
        <taxon>Bacillati</taxon>
        <taxon>Bacillota</taxon>
        <taxon>Bacilli</taxon>
        <taxon>Bacillales</taxon>
        <taxon>Bacillaceae</taxon>
        <taxon>Calidifontibacillus/Schinkia group</taxon>
        <taxon>Schinkia</taxon>
    </lineage>
</organism>
<dbReference type="AlphaFoldDB" id="A0A072NPP7"/>
<name>A0A072NPP7_SCHAZ</name>
<dbReference type="Proteomes" id="UP000027936">
    <property type="component" value="Unassembled WGS sequence"/>
</dbReference>
<evidence type="ECO:0000313" key="2">
    <source>
        <dbReference type="EMBL" id="KEF39614.1"/>
    </source>
</evidence>
<sequence>MKINKILFTGVCSLSIMLSGLSNAAFADKNMVPAPPIEATFEEFEVWYNENFDDLREISDEYKTDKEILIR</sequence>
<proteinExistence type="predicted"/>
<protein>
    <submittedName>
        <fullName evidence="2">Uncharacterized protein</fullName>
    </submittedName>
</protein>
<dbReference type="RefSeq" id="WP_035194327.1">
    <property type="nucleotide sequence ID" value="NZ_JJRY01000003.1"/>
</dbReference>
<accession>A0A072NPP7</accession>
<gene>
    <name evidence="2" type="ORF">M670_01391</name>
</gene>
<reference evidence="2 3" key="1">
    <citation type="submission" date="2014-04" db="EMBL/GenBank/DDBJ databases">
        <title>Draft genome sequence of Bacillus azotoformans MEV2011, a (co-) denitrifying strain unable to grow in the presence of oxygen.</title>
        <authorList>
            <person name="Nielsen M."/>
            <person name="Schreiber L."/>
            <person name="Finster K."/>
            <person name="Schramm A."/>
        </authorList>
    </citation>
    <scope>NUCLEOTIDE SEQUENCE [LARGE SCALE GENOMIC DNA]</scope>
    <source>
        <strain evidence="2 3">MEV2011</strain>
    </source>
</reference>
<dbReference type="PATRIC" id="fig|1348973.3.peg.1359"/>
<comment type="caution">
    <text evidence="2">The sequence shown here is derived from an EMBL/GenBank/DDBJ whole genome shotgun (WGS) entry which is preliminary data.</text>
</comment>
<feature type="chain" id="PRO_5038857174" evidence="1">
    <location>
        <begin position="25"/>
        <end position="71"/>
    </location>
</feature>
<evidence type="ECO:0000256" key="1">
    <source>
        <dbReference type="SAM" id="SignalP"/>
    </source>
</evidence>
<evidence type="ECO:0000313" key="3">
    <source>
        <dbReference type="Proteomes" id="UP000027936"/>
    </source>
</evidence>
<keyword evidence="1" id="KW-0732">Signal</keyword>
<feature type="signal peptide" evidence="1">
    <location>
        <begin position="1"/>
        <end position="24"/>
    </location>
</feature>